<protein>
    <submittedName>
        <fullName evidence="1">Uncharacterized protein</fullName>
    </submittedName>
</protein>
<reference evidence="1 2" key="1">
    <citation type="journal article" date="2016" name="Environ. Microbiol.">
        <title>New Methyloceanibacter diversity from North Sea sediments includes methanotroph containing solely the soluble methane monooxygenase.</title>
        <authorList>
            <person name="Vekeman B."/>
            <person name="Kerckhof F.M."/>
            <person name="Cremers G."/>
            <person name="de Vos P."/>
            <person name="Vandamme P."/>
            <person name="Boon N."/>
            <person name="Op den Camp H.J."/>
            <person name="Heylen K."/>
        </authorList>
    </citation>
    <scope>NUCLEOTIDE SEQUENCE [LARGE SCALE GENOMIC DNA]</scope>
    <source>
        <strain evidence="1 2">R-67175</strain>
    </source>
</reference>
<keyword evidence="2" id="KW-1185">Reference proteome</keyword>
<dbReference type="AlphaFoldDB" id="A0A1E3W3B7"/>
<gene>
    <name evidence="1" type="ORF">AUC69_07760</name>
</gene>
<name>A0A1E3W3B7_9HYPH</name>
<sequence>MLQRPFVVLMERSPESLREGLPKASSQAQVAAPQQIERLSVAIENAPIAVENDHTVRGALENELASADFQAIARQAAFRCHR</sequence>
<proteinExistence type="predicted"/>
<organism evidence="1 2">
    <name type="scientific">Methyloceanibacter superfactus</name>
    <dbReference type="NCBI Taxonomy" id="1774969"/>
    <lineage>
        <taxon>Bacteria</taxon>
        <taxon>Pseudomonadati</taxon>
        <taxon>Pseudomonadota</taxon>
        <taxon>Alphaproteobacteria</taxon>
        <taxon>Hyphomicrobiales</taxon>
        <taxon>Hyphomicrobiaceae</taxon>
        <taxon>Methyloceanibacter</taxon>
    </lineage>
</organism>
<dbReference type="EMBL" id="LPWF01000014">
    <property type="protein sequence ID" value="ODS00293.1"/>
    <property type="molecule type" value="Genomic_DNA"/>
</dbReference>
<evidence type="ECO:0000313" key="1">
    <source>
        <dbReference type="EMBL" id="ODS00293.1"/>
    </source>
</evidence>
<evidence type="ECO:0000313" key="2">
    <source>
        <dbReference type="Proteomes" id="UP000094472"/>
    </source>
</evidence>
<comment type="caution">
    <text evidence="1">The sequence shown here is derived from an EMBL/GenBank/DDBJ whole genome shotgun (WGS) entry which is preliminary data.</text>
</comment>
<dbReference type="Proteomes" id="UP000094472">
    <property type="component" value="Unassembled WGS sequence"/>
</dbReference>
<accession>A0A1E3W3B7</accession>